<reference evidence="5" key="1">
    <citation type="submission" date="2021-12" db="EMBL/GenBank/DDBJ databases">
        <title>Prjna785345.</title>
        <authorList>
            <person name="Rujirawat T."/>
            <person name="Krajaejun T."/>
        </authorList>
    </citation>
    <scope>NUCLEOTIDE SEQUENCE</scope>
    <source>
        <strain evidence="5">Pi057C3</strain>
    </source>
</reference>
<protein>
    <recommendedName>
        <fullName evidence="4">EGF-like domain-containing protein</fullName>
    </recommendedName>
</protein>
<dbReference type="SMART" id="SM00181">
    <property type="entry name" value="EGF"/>
    <property type="match status" value="3"/>
</dbReference>
<evidence type="ECO:0000313" key="6">
    <source>
        <dbReference type="Proteomes" id="UP001209570"/>
    </source>
</evidence>
<feature type="disulfide bond" evidence="2">
    <location>
        <begin position="257"/>
        <end position="266"/>
    </location>
</feature>
<feature type="chain" id="PRO_5042031180" description="EGF-like domain-containing protein" evidence="3">
    <location>
        <begin position="18"/>
        <end position="338"/>
    </location>
</feature>
<evidence type="ECO:0000313" key="5">
    <source>
        <dbReference type="EMBL" id="KAJ0403367.1"/>
    </source>
</evidence>
<dbReference type="PROSITE" id="PS01186">
    <property type="entry name" value="EGF_2"/>
    <property type="match status" value="2"/>
</dbReference>
<evidence type="ECO:0000256" key="3">
    <source>
        <dbReference type="SAM" id="SignalP"/>
    </source>
</evidence>
<feature type="disulfide bond" evidence="2">
    <location>
        <begin position="238"/>
        <end position="255"/>
    </location>
</feature>
<gene>
    <name evidence="5" type="ORF">P43SY_007118</name>
</gene>
<dbReference type="Proteomes" id="UP001209570">
    <property type="component" value="Unassembled WGS sequence"/>
</dbReference>
<keyword evidence="3" id="KW-0732">Signal</keyword>
<organism evidence="5 6">
    <name type="scientific">Pythium insidiosum</name>
    <name type="common">Pythiosis disease agent</name>
    <dbReference type="NCBI Taxonomy" id="114742"/>
    <lineage>
        <taxon>Eukaryota</taxon>
        <taxon>Sar</taxon>
        <taxon>Stramenopiles</taxon>
        <taxon>Oomycota</taxon>
        <taxon>Peronosporomycetes</taxon>
        <taxon>Pythiales</taxon>
        <taxon>Pythiaceae</taxon>
        <taxon>Pythium</taxon>
    </lineage>
</organism>
<evidence type="ECO:0000256" key="2">
    <source>
        <dbReference type="PROSITE-ProRule" id="PRU00076"/>
    </source>
</evidence>
<dbReference type="InterPro" id="IPR000742">
    <property type="entry name" value="EGF"/>
</dbReference>
<keyword evidence="6" id="KW-1185">Reference proteome</keyword>
<accession>A0AAD5LM10</accession>
<feature type="domain" description="EGF-like" evidence="4">
    <location>
        <begin position="228"/>
        <end position="267"/>
    </location>
</feature>
<dbReference type="PROSITE" id="PS50026">
    <property type="entry name" value="EGF_3"/>
    <property type="match status" value="1"/>
</dbReference>
<evidence type="ECO:0000256" key="1">
    <source>
        <dbReference type="ARBA" id="ARBA00023157"/>
    </source>
</evidence>
<evidence type="ECO:0000259" key="4">
    <source>
        <dbReference type="PROSITE" id="PS50026"/>
    </source>
</evidence>
<keyword evidence="2" id="KW-0245">EGF-like domain</keyword>
<feature type="signal peptide" evidence="3">
    <location>
        <begin position="1"/>
        <end position="17"/>
    </location>
</feature>
<dbReference type="EMBL" id="JAKCXM010000083">
    <property type="protein sequence ID" value="KAJ0403367.1"/>
    <property type="molecule type" value="Genomic_DNA"/>
</dbReference>
<proteinExistence type="predicted"/>
<dbReference type="Pfam" id="PF07974">
    <property type="entry name" value="EGF_2"/>
    <property type="match status" value="1"/>
</dbReference>
<comment type="caution">
    <text evidence="5">The sequence shown here is derived from an EMBL/GenBank/DDBJ whole genome shotgun (WGS) entry which is preliminary data.</text>
</comment>
<name>A0AAD5LM10_PYTIN</name>
<dbReference type="AlphaFoldDB" id="A0AAD5LM10"/>
<sequence length="338" mass="34009">MKTSFLVLALAAAQVSADSTSTTYPGRCLTNKDCDAYGSGMACIAVDSATSGLEKLNMCIPTAGSNICSGQIAGVCPTFSAWPSKYRKVQTVCAFLTAPNCNKKIDVKIDGSNGGDANLEPSAGDGSIANPNTTVECYVRNFTDGGSSKVVNGIYQCMDARKYVATNGGHIASLTAKQLAACGAKEGEKEPVLCNGQGTCSPKTPFAQEYECKCNKGFDGDKLCSKVTSNECSNLGQCGALGTCTLTTGKNSGSCTCKNGAKGDQCSLCDGTKSACSGRGKCDAATGACTCDSGYSGTSCADTTTSTNTGGSAAVSSVFAAVSSAALAVAATAALIFA</sequence>
<comment type="caution">
    <text evidence="2">Lacks conserved residue(s) required for the propagation of feature annotation.</text>
</comment>
<dbReference type="InterPro" id="IPR013111">
    <property type="entry name" value="EGF_extracell"/>
</dbReference>
<dbReference type="Gene3D" id="2.10.25.10">
    <property type="entry name" value="Laminin"/>
    <property type="match status" value="2"/>
</dbReference>
<dbReference type="PROSITE" id="PS00022">
    <property type="entry name" value="EGF_1"/>
    <property type="match status" value="2"/>
</dbReference>
<keyword evidence="1 2" id="KW-1015">Disulfide bond</keyword>